<keyword evidence="3" id="KW-1185">Reference proteome</keyword>
<evidence type="ECO:0000256" key="1">
    <source>
        <dbReference type="SAM" id="MobiDB-lite"/>
    </source>
</evidence>
<gene>
    <name evidence="2" type="ORF">JOF43_004368</name>
</gene>
<name>A0ABS4X7D2_9MICO</name>
<evidence type="ECO:0000313" key="3">
    <source>
        <dbReference type="Proteomes" id="UP001519290"/>
    </source>
</evidence>
<protein>
    <recommendedName>
        <fullName evidence="4">Pyridoxamine 5-phosphate oxidase</fullName>
    </recommendedName>
</protein>
<feature type="region of interest" description="Disordered" evidence="1">
    <location>
        <begin position="154"/>
        <end position="176"/>
    </location>
</feature>
<dbReference type="EMBL" id="JAGIOD010000002">
    <property type="protein sequence ID" value="MBP2384379.1"/>
    <property type="molecule type" value="Genomic_DNA"/>
</dbReference>
<sequence>MKIIAEEANFDAEAADAESLLEEVLALPLFAHLATASKEGPRDSPLWFLWEAGSIWTLGNYDGDSFPRRVEADGRCAVGIVDFDVATGRVLHVGFRGHAVLTPQEPGRVRRLLRRYLGPDESGWDSRFTGILGDESWVLLRFDPVTAVVRDQSYQLGAPQPRGTGPEVATGRPVPR</sequence>
<dbReference type="SUPFAM" id="SSF50475">
    <property type="entry name" value="FMN-binding split barrel"/>
    <property type="match status" value="1"/>
</dbReference>
<reference evidence="2 3" key="1">
    <citation type="submission" date="2021-03" db="EMBL/GenBank/DDBJ databases">
        <title>Sequencing the genomes of 1000 actinobacteria strains.</title>
        <authorList>
            <person name="Klenk H.-P."/>
        </authorList>
    </citation>
    <scope>NUCLEOTIDE SEQUENCE [LARGE SCALE GENOMIC DNA]</scope>
    <source>
        <strain evidence="2 3">DSM 14566</strain>
    </source>
</reference>
<dbReference type="InterPro" id="IPR012349">
    <property type="entry name" value="Split_barrel_FMN-bd"/>
</dbReference>
<organism evidence="2 3">
    <name type="scientific">Brachybacterium sacelli</name>
    <dbReference type="NCBI Taxonomy" id="173364"/>
    <lineage>
        <taxon>Bacteria</taxon>
        <taxon>Bacillati</taxon>
        <taxon>Actinomycetota</taxon>
        <taxon>Actinomycetes</taxon>
        <taxon>Micrococcales</taxon>
        <taxon>Dermabacteraceae</taxon>
        <taxon>Brachybacterium</taxon>
    </lineage>
</organism>
<comment type="caution">
    <text evidence="2">The sequence shown here is derived from an EMBL/GenBank/DDBJ whole genome shotgun (WGS) entry which is preliminary data.</text>
</comment>
<accession>A0ABS4X7D2</accession>
<dbReference type="RefSeq" id="WP_209905234.1">
    <property type="nucleotide sequence ID" value="NZ_BAAAJW010000013.1"/>
</dbReference>
<dbReference type="Gene3D" id="2.30.110.10">
    <property type="entry name" value="Electron Transport, Fmn-binding Protein, Chain A"/>
    <property type="match status" value="1"/>
</dbReference>
<evidence type="ECO:0000313" key="2">
    <source>
        <dbReference type="EMBL" id="MBP2384379.1"/>
    </source>
</evidence>
<evidence type="ECO:0008006" key="4">
    <source>
        <dbReference type="Google" id="ProtNLM"/>
    </source>
</evidence>
<proteinExistence type="predicted"/>
<dbReference type="Proteomes" id="UP001519290">
    <property type="component" value="Unassembled WGS sequence"/>
</dbReference>